<dbReference type="RefSeq" id="XP_040687297.1">
    <property type="nucleotide sequence ID" value="XM_040832026.1"/>
</dbReference>
<reference evidence="4" key="1">
    <citation type="journal article" date="2017" name="Genome Biol.">
        <title>Comparative genomics reveals high biological diversity and specific adaptations in the industrially and medically important fungal genus Aspergillus.</title>
        <authorList>
            <person name="de Vries R.P."/>
            <person name="Riley R."/>
            <person name="Wiebenga A."/>
            <person name="Aguilar-Osorio G."/>
            <person name="Amillis S."/>
            <person name="Uchima C.A."/>
            <person name="Anderluh G."/>
            <person name="Asadollahi M."/>
            <person name="Askin M."/>
            <person name="Barry K."/>
            <person name="Battaglia E."/>
            <person name="Bayram O."/>
            <person name="Benocci T."/>
            <person name="Braus-Stromeyer S.A."/>
            <person name="Caldana C."/>
            <person name="Canovas D."/>
            <person name="Cerqueira G.C."/>
            <person name="Chen F."/>
            <person name="Chen W."/>
            <person name="Choi C."/>
            <person name="Clum A."/>
            <person name="Dos Santos R.A."/>
            <person name="Damasio A.R."/>
            <person name="Diallinas G."/>
            <person name="Emri T."/>
            <person name="Fekete E."/>
            <person name="Flipphi M."/>
            <person name="Freyberg S."/>
            <person name="Gallo A."/>
            <person name="Gournas C."/>
            <person name="Habgood R."/>
            <person name="Hainaut M."/>
            <person name="Harispe M.L."/>
            <person name="Henrissat B."/>
            <person name="Hilden K.S."/>
            <person name="Hope R."/>
            <person name="Hossain A."/>
            <person name="Karabika E."/>
            <person name="Karaffa L."/>
            <person name="Karanyi Z."/>
            <person name="Krasevec N."/>
            <person name="Kuo A."/>
            <person name="Kusch H."/>
            <person name="LaButti K."/>
            <person name="Lagendijk E.L."/>
            <person name="Lapidus A."/>
            <person name="Levasseur A."/>
            <person name="Lindquist E."/>
            <person name="Lipzen A."/>
            <person name="Logrieco A.F."/>
            <person name="MacCabe A."/>
            <person name="Maekelae M.R."/>
            <person name="Malavazi I."/>
            <person name="Melin P."/>
            <person name="Meyer V."/>
            <person name="Mielnichuk N."/>
            <person name="Miskei M."/>
            <person name="Molnar A.P."/>
            <person name="Mule G."/>
            <person name="Ngan C.Y."/>
            <person name="Orejas M."/>
            <person name="Orosz E."/>
            <person name="Ouedraogo J.P."/>
            <person name="Overkamp K.M."/>
            <person name="Park H.-S."/>
            <person name="Perrone G."/>
            <person name="Piumi F."/>
            <person name="Punt P.J."/>
            <person name="Ram A.F."/>
            <person name="Ramon A."/>
            <person name="Rauscher S."/>
            <person name="Record E."/>
            <person name="Riano-Pachon D.M."/>
            <person name="Robert V."/>
            <person name="Roehrig J."/>
            <person name="Ruller R."/>
            <person name="Salamov A."/>
            <person name="Salih N.S."/>
            <person name="Samson R.A."/>
            <person name="Sandor E."/>
            <person name="Sanguinetti M."/>
            <person name="Schuetze T."/>
            <person name="Sepcic K."/>
            <person name="Shelest E."/>
            <person name="Sherlock G."/>
            <person name="Sophianopoulou V."/>
            <person name="Squina F.M."/>
            <person name="Sun H."/>
            <person name="Susca A."/>
            <person name="Todd R.B."/>
            <person name="Tsang A."/>
            <person name="Unkles S.E."/>
            <person name="van de Wiele N."/>
            <person name="van Rossen-Uffink D."/>
            <person name="Oliveira J.V."/>
            <person name="Vesth T.C."/>
            <person name="Visser J."/>
            <person name="Yu J.-H."/>
            <person name="Zhou M."/>
            <person name="Andersen M.R."/>
            <person name="Archer D.B."/>
            <person name="Baker S.E."/>
            <person name="Benoit I."/>
            <person name="Brakhage A.A."/>
            <person name="Braus G.H."/>
            <person name="Fischer R."/>
            <person name="Frisvad J.C."/>
            <person name="Goldman G.H."/>
            <person name="Houbraken J."/>
            <person name="Oakley B."/>
            <person name="Pocsi I."/>
            <person name="Scazzocchio C."/>
            <person name="Seiboth B."/>
            <person name="vanKuyk P.A."/>
            <person name="Wortman J."/>
            <person name="Dyer P.S."/>
            <person name="Grigoriev I.V."/>
        </authorList>
    </citation>
    <scope>NUCLEOTIDE SEQUENCE [LARGE SCALE GENOMIC DNA]</scope>
    <source>
        <strain evidence="4">DTO 134E9</strain>
    </source>
</reference>
<feature type="region of interest" description="Disordered" evidence="1">
    <location>
        <begin position="94"/>
        <end position="146"/>
    </location>
</feature>
<dbReference type="VEuPathDB" id="FungiDB:ASPWEDRAFT_184210"/>
<organism evidence="3 4">
    <name type="scientific">Aspergillus wentii DTO 134E9</name>
    <dbReference type="NCBI Taxonomy" id="1073089"/>
    <lineage>
        <taxon>Eukaryota</taxon>
        <taxon>Fungi</taxon>
        <taxon>Dikarya</taxon>
        <taxon>Ascomycota</taxon>
        <taxon>Pezizomycotina</taxon>
        <taxon>Eurotiomycetes</taxon>
        <taxon>Eurotiomycetidae</taxon>
        <taxon>Eurotiales</taxon>
        <taxon>Aspergillaceae</taxon>
        <taxon>Aspergillus</taxon>
        <taxon>Aspergillus subgen. Cremei</taxon>
    </lineage>
</organism>
<dbReference type="InterPro" id="IPR046539">
    <property type="entry name" value="DUF6604"/>
</dbReference>
<evidence type="ECO:0000259" key="2">
    <source>
        <dbReference type="Pfam" id="PF20253"/>
    </source>
</evidence>
<dbReference type="OrthoDB" id="5339038at2759"/>
<evidence type="ECO:0000313" key="4">
    <source>
        <dbReference type="Proteomes" id="UP000184383"/>
    </source>
</evidence>
<feature type="compositionally biased region" description="Basic and acidic residues" evidence="1">
    <location>
        <begin position="137"/>
        <end position="146"/>
    </location>
</feature>
<keyword evidence="4" id="KW-1185">Reference proteome</keyword>
<name>A0A1L9RFB5_ASPWE</name>
<dbReference type="Proteomes" id="UP000184383">
    <property type="component" value="Unassembled WGS sequence"/>
</dbReference>
<proteinExistence type="predicted"/>
<accession>A0A1L9RFB5</accession>
<protein>
    <recommendedName>
        <fullName evidence="2">DUF6604 domain-containing protein</fullName>
    </recommendedName>
</protein>
<evidence type="ECO:0000256" key="1">
    <source>
        <dbReference type="SAM" id="MobiDB-lite"/>
    </source>
</evidence>
<evidence type="ECO:0000313" key="3">
    <source>
        <dbReference type="EMBL" id="OJJ33621.1"/>
    </source>
</evidence>
<dbReference type="EMBL" id="KV878213">
    <property type="protein sequence ID" value="OJJ33621.1"/>
    <property type="molecule type" value="Genomic_DNA"/>
</dbReference>
<feature type="compositionally biased region" description="Acidic residues" evidence="1">
    <location>
        <begin position="109"/>
        <end position="121"/>
    </location>
</feature>
<gene>
    <name evidence="3" type="ORF">ASPWEDRAFT_184210</name>
</gene>
<dbReference type="STRING" id="1073089.A0A1L9RFB5"/>
<dbReference type="GeneID" id="63747874"/>
<feature type="domain" description="DUF6604" evidence="2">
    <location>
        <begin position="40"/>
        <end position="138"/>
    </location>
</feature>
<dbReference type="Pfam" id="PF20253">
    <property type="entry name" value="DUF6604"/>
    <property type="match status" value="1"/>
</dbReference>
<sequence length="146" mass="16258">MTPERLGVLFLRERSIRSRDLCSLVDFGKDNPIVNSEIVASNPDPDIERSNNSYEHWINRLTQAFNALGGESWLLEQRDTLDVSDEDEEEVIFATKSSTLSLGVSSGESQEDEEEGDDDKEEATVSTAARSKKKPAKKGEKGRRPG</sequence>
<dbReference type="AlphaFoldDB" id="A0A1L9RFB5"/>